<dbReference type="WBParaSite" id="SPAL_0001235500.1">
    <property type="protein sequence ID" value="SPAL_0001235500.1"/>
    <property type="gene ID" value="SPAL_0001235500"/>
</dbReference>
<evidence type="ECO:0000313" key="2">
    <source>
        <dbReference type="WBParaSite" id="SPAL_0001235500.1"/>
    </source>
</evidence>
<name>A0A0N5C300_STREA</name>
<proteinExistence type="predicted"/>
<keyword evidence="1" id="KW-1185">Reference proteome</keyword>
<accession>A0A0N5C300</accession>
<protein>
    <submittedName>
        <fullName evidence="2">G-patch domain-containing protein</fullName>
    </submittedName>
</protein>
<evidence type="ECO:0000313" key="1">
    <source>
        <dbReference type="Proteomes" id="UP000046392"/>
    </source>
</evidence>
<reference evidence="2" key="1">
    <citation type="submission" date="2017-02" db="UniProtKB">
        <authorList>
            <consortium name="WormBaseParasite"/>
        </authorList>
    </citation>
    <scope>IDENTIFICATION</scope>
</reference>
<organism evidence="1 2">
    <name type="scientific">Strongyloides papillosus</name>
    <name type="common">Intestinal threadworm</name>
    <dbReference type="NCBI Taxonomy" id="174720"/>
    <lineage>
        <taxon>Eukaryota</taxon>
        <taxon>Metazoa</taxon>
        <taxon>Ecdysozoa</taxon>
        <taxon>Nematoda</taxon>
        <taxon>Chromadorea</taxon>
        <taxon>Rhabditida</taxon>
        <taxon>Tylenchina</taxon>
        <taxon>Panagrolaimomorpha</taxon>
        <taxon>Strongyloidoidea</taxon>
        <taxon>Strongyloididae</taxon>
        <taxon>Strongyloides</taxon>
    </lineage>
</organism>
<sequence length="108" mass="12310">MYRKFLGHNPLEMSSSLCASAQSRADKMANQNRLFTDNEQEYDEYVFSSEQGHGMQQKKRKDFGRILSHELKTIGIGIAKSGLGTYACIKFSTNWKRSSTIQIPRGQE</sequence>
<dbReference type="AlphaFoldDB" id="A0A0N5C300"/>
<dbReference type="InterPro" id="IPR035940">
    <property type="entry name" value="CAP_sf"/>
</dbReference>
<dbReference type="SUPFAM" id="SSF55797">
    <property type="entry name" value="PR-1-like"/>
    <property type="match status" value="1"/>
</dbReference>
<dbReference type="Proteomes" id="UP000046392">
    <property type="component" value="Unplaced"/>
</dbReference>